<dbReference type="Pfam" id="PF02371">
    <property type="entry name" value="Transposase_20"/>
    <property type="match status" value="1"/>
</dbReference>
<dbReference type="InterPro" id="IPR027417">
    <property type="entry name" value="P-loop_NTPase"/>
</dbReference>
<organism evidence="7 8">
    <name type="scientific">Xenorhabdus koppenhoeferi</name>
    <dbReference type="NCBI Taxonomy" id="351659"/>
    <lineage>
        <taxon>Bacteria</taxon>
        <taxon>Pseudomonadati</taxon>
        <taxon>Pseudomonadota</taxon>
        <taxon>Gammaproteobacteria</taxon>
        <taxon>Enterobacterales</taxon>
        <taxon>Morganellaceae</taxon>
        <taxon>Xenorhabdus</taxon>
    </lineage>
</organism>
<evidence type="ECO:0000313" key="8">
    <source>
        <dbReference type="Proteomes" id="UP000242496"/>
    </source>
</evidence>
<feature type="domain" description="UvrD-like helicase ATP-binding" evidence="5">
    <location>
        <begin position="11"/>
        <end position="178"/>
    </location>
</feature>
<keyword evidence="3 7" id="KW-0347">Helicase</keyword>
<dbReference type="GO" id="GO:0043138">
    <property type="term" value="F:3'-5' DNA helicase activity"/>
    <property type="evidence" value="ECO:0007669"/>
    <property type="project" value="TreeGrafter"/>
</dbReference>
<evidence type="ECO:0000313" key="7">
    <source>
        <dbReference type="EMBL" id="SFU26913.1"/>
    </source>
</evidence>
<feature type="domain" description="Transposase IS116/IS110/IS902 C-terminal" evidence="6">
    <location>
        <begin position="279"/>
        <end position="322"/>
    </location>
</feature>
<dbReference type="GO" id="GO:0006313">
    <property type="term" value="P:DNA transposition"/>
    <property type="evidence" value="ECO:0007669"/>
    <property type="project" value="InterPro"/>
</dbReference>
<dbReference type="PANTHER" id="PTHR11070">
    <property type="entry name" value="UVRD / RECB / PCRA DNA HELICASE FAMILY MEMBER"/>
    <property type="match status" value="1"/>
</dbReference>
<dbReference type="PANTHER" id="PTHR11070:SF30">
    <property type="entry name" value="F-BOX DNA HELICASE 1"/>
    <property type="match status" value="1"/>
</dbReference>
<dbReference type="OrthoDB" id="5318045at2"/>
<dbReference type="Proteomes" id="UP000242496">
    <property type="component" value="Unassembled WGS sequence"/>
</dbReference>
<evidence type="ECO:0000256" key="2">
    <source>
        <dbReference type="ARBA" id="ARBA00022801"/>
    </source>
</evidence>
<evidence type="ECO:0000259" key="5">
    <source>
        <dbReference type="Pfam" id="PF00580"/>
    </source>
</evidence>
<dbReference type="InterPro" id="IPR000212">
    <property type="entry name" value="DNA_helicase_UvrD/REP"/>
</dbReference>
<evidence type="ECO:0000256" key="1">
    <source>
        <dbReference type="ARBA" id="ARBA00022741"/>
    </source>
</evidence>
<dbReference type="InterPro" id="IPR014016">
    <property type="entry name" value="UvrD-like_ATP-bd"/>
</dbReference>
<dbReference type="STRING" id="351659.SAMN05421784_10146"/>
<keyword evidence="4" id="KW-0067">ATP-binding</keyword>
<evidence type="ECO:0000259" key="6">
    <source>
        <dbReference type="Pfam" id="PF02371"/>
    </source>
</evidence>
<dbReference type="GO" id="GO:0016787">
    <property type="term" value="F:hydrolase activity"/>
    <property type="evidence" value="ECO:0007669"/>
    <property type="project" value="UniProtKB-KW"/>
</dbReference>
<dbReference type="SUPFAM" id="SSF52540">
    <property type="entry name" value="P-loop containing nucleoside triphosphate hydrolases"/>
    <property type="match status" value="1"/>
</dbReference>
<reference evidence="8" key="1">
    <citation type="submission" date="2016-10" db="EMBL/GenBank/DDBJ databases">
        <authorList>
            <person name="Varghese N."/>
            <person name="Submissions S."/>
        </authorList>
    </citation>
    <scope>NUCLEOTIDE SEQUENCE [LARGE SCALE GENOMIC DNA]</scope>
    <source>
        <strain evidence="8">DSM 18168</strain>
    </source>
</reference>
<dbReference type="Gene3D" id="3.40.50.300">
    <property type="entry name" value="P-loop containing nucleotide triphosphate hydrolases"/>
    <property type="match status" value="1"/>
</dbReference>
<dbReference type="GO" id="GO:0031297">
    <property type="term" value="P:replication fork processing"/>
    <property type="evidence" value="ECO:0007669"/>
    <property type="project" value="TreeGrafter"/>
</dbReference>
<dbReference type="GO" id="GO:0004803">
    <property type="term" value="F:transposase activity"/>
    <property type="evidence" value="ECO:0007669"/>
    <property type="project" value="InterPro"/>
</dbReference>
<evidence type="ECO:0000256" key="3">
    <source>
        <dbReference type="ARBA" id="ARBA00022806"/>
    </source>
</evidence>
<accession>A0A1I7ESP7</accession>
<sequence length="356" mass="40170">MLSQLVHFPSNTKVITTHALAYRFLKNLKLKIKFNFNEFDVARLLNITSIQLQFLIIETLNNYYRSADYTLQIQHVLTENASSGKKHSENLRKDALEKARLIFELQADPKSQFPAPPDFYIKYFQLVAPPLDTWFDIILFDEAQDANLVTKALLDKCQCKRIFVGDTHQMINRWRGANDALECVCTGRSLTTSYRFGRCVAAIANAILMLKGETVSLKTTGITDKLVSKAEIILAEHPLPPYLVQILLRLQAHYHYLVGRITEIETALSQEIIQDDTGHRLMTIPGIGPITASVLSSQPGDGKQYSCSRDFAASMGLVPRQYTNIVACALANKLARIDLSKPKIYQKLVLQKRGEP</sequence>
<gene>
    <name evidence="7" type="ORF">SAMN05421784_10146</name>
</gene>
<evidence type="ECO:0000256" key="4">
    <source>
        <dbReference type="ARBA" id="ARBA00022840"/>
    </source>
</evidence>
<dbReference type="GO" id="GO:0000724">
    <property type="term" value="P:double-strand break repair via homologous recombination"/>
    <property type="evidence" value="ECO:0007669"/>
    <property type="project" value="TreeGrafter"/>
</dbReference>
<dbReference type="GO" id="GO:0005524">
    <property type="term" value="F:ATP binding"/>
    <property type="evidence" value="ECO:0007669"/>
    <property type="project" value="UniProtKB-KW"/>
</dbReference>
<proteinExistence type="predicted"/>
<keyword evidence="8" id="KW-1185">Reference proteome</keyword>
<dbReference type="AlphaFoldDB" id="A0A1I7ESP7"/>
<protein>
    <submittedName>
        <fullName evidence="7">UvrD/REP helicase N-terminal domain-containing protein</fullName>
    </submittedName>
</protein>
<dbReference type="GO" id="GO:0003677">
    <property type="term" value="F:DNA binding"/>
    <property type="evidence" value="ECO:0007669"/>
    <property type="project" value="InterPro"/>
</dbReference>
<name>A0A1I7ESP7_9GAMM</name>
<dbReference type="Pfam" id="PF00580">
    <property type="entry name" value="UvrD-helicase"/>
    <property type="match status" value="1"/>
</dbReference>
<keyword evidence="1" id="KW-0547">Nucleotide-binding</keyword>
<dbReference type="InterPro" id="IPR003346">
    <property type="entry name" value="Transposase_20"/>
</dbReference>
<dbReference type="EMBL" id="FPBJ01000001">
    <property type="protein sequence ID" value="SFU26913.1"/>
    <property type="molecule type" value="Genomic_DNA"/>
</dbReference>
<keyword evidence="2" id="KW-0378">Hydrolase</keyword>